<keyword evidence="3" id="KW-1185">Reference proteome</keyword>
<evidence type="ECO:0000313" key="2">
    <source>
        <dbReference type="EMBL" id="CAK9153339.1"/>
    </source>
</evidence>
<accession>A0ABC8SDU1</accession>
<organism evidence="2 3">
    <name type="scientific">Ilex paraguariensis</name>
    <name type="common">yerba mate</name>
    <dbReference type="NCBI Taxonomy" id="185542"/>
    <lineage>
        <taxon>Eukaryota</taxon>
        <taxon>Viridiplantae</taxon>
        <taxon>Streptophyta</taxon>
        <taxon>Embryophyta</taxon>
        <taxon>Tracheophyta</taxon>
        <taxon>Spermatophyta</taxon>
        <taxon>Magnoliopsida</taxon>
        <taxon>eudicotyledons</taxon>
        <taxon>Gunneridae</taxon>
        <taxon>Pentapetalae</taxon>
        <taxon>asterids</taxon>
        <taxon>campanulids</taxon>
        <taxon>Aquifoliales</taxon>
        <taxon>Aquifoliaceae</taxon>
        <taxon>Ilex</taxon>
    </lineage>
</organism>
<evidence type="ECO:0000313" key="3">
    <source>
        <dbReference type="Proteomes" id="UP001642360"/>
    </source>
</evidence>
<sequence length="130" mass="14477">MLGNDGKVEGETHLEKQAQTVATAQSYQKTSNSRRNHKKWQKPRKRSKNEERAGQEIGCRTVARVYGEERDCSSAIEEHSLFMSNESIKQQWSAVCVSFSSGNGPSTVLHMASILASPKCRLTADYCILA</sequence>
<feature type="compositionally biased region" description="Polar residues" evidence="1">
    <location>
        <begin position="17"/>
        <end position="31"/>
    </location>
</feature>
<feature type="compositionally biased region" description="Basic residues" evidence="1">
    <location>
        <begin position="32"/>
        <end position="47"/>
    </location>
</feature>
<protein>
    <submittedName>
        <fullName evidence="2">Uncharacterized protein</fullName>
    </submittedName>
</protein>
<reference evidence="2 3" key="1">
    <citation type="submission" date="2024-02" db="EMBL/GenBank/DDBJ databases">
        <authorList>
            <person name="Vignale AGUSTIN F."/>
            <person name="Sosa J E."/>
            <person name="Modenutti C."/>
        </authorList>
    </citation>
    <scope>NUCLEOTIDE SEQUENCE [LARGE SCALE GENOMIC DNA]</scope>
</reference>
<dbReference type="AlphaFoldDB" id="A0ABC8SDU1"/>
<gene>
    <name evidence="2" type="ORF">ILEXP_LOCUS21577</name>
</gene>
<name>A0ABC8SDU1_9AQUA</name>
<dbReference type="Proteomes" id="UP001642360">
    <property type="component" value="Unassembled WGS sequence"/>
</dbReference>
<feature type="region of interest" description="Disordered" evidence="1">
    <location>
        <begin position="1"/>
        <end position="54"/>
    </location>
</feature>
<feature type="compositionally biased region" description="Basic and acidic residues" evidence="1">
    <location>
        <begin position="1"/>
        <end position="16"/>
    </location>
</feature>
<evidence type="ECO:0000256" key="1">
    <source>
        <dbReference type="SAM" id="MobiDB-lite"/>
    </source>
</evidence>
<comment type="caution">
    <text evidence="2">The sequence shown here is derived from an EMBL/GenBank/DDBJ whole genome shotgun (WGS) entry which is preliminary data.</text>
</comment>
<dbReference type="EMBL" id="CAUOFW020002380">
    <property type="protein sequence ID" value="CAK9153339.1"/>
    <property type="molecule type" value="Genomic_DNA"/>
</dbReference>
<proteinExistence type="predicted"/>